<dbReference type="RefSeq" id="WP_370483910.1">
    <property type="nucleotide sequence ID" value="NZ_JBEOQA010000002.1"/>
</dbReference>
<dbReference type="Proteomes" id="UP001566204">
    <property type="component" value="Unassembled WGS sequence"/>
</dbReference>
<reference evidence="1 2" key="1">
    <citation type="submission" date="2024-06" db="EMBL/GenBank/DDBJ databases">
        <title>Soil Sphingobacterium thalpophilum.</title>
        <authorList>
            <person name="Yang J."/>
            <person name="Li J."/>
        </authorList>
    </citation>
    <scope>NUCLEOTIDE SEQUENCE [LARGE SCALE GENOMIC DNA]</scope>
    <source>
        <strain evidence="1 2">22g91tb</strain>
    </source>
</reference>
<sequence length="67" mass="7892">MEIKRKEYDGVQIKAEVFMTKQSVALYKWGRVCFDIVNSEHKGKPVNEGNKEYIKAGFYKKSENNCW</sequence>
<evidence type="ECO:0000313" key="2">
    <source>
        <dbReference type="Proteomes" id="UP001566204"/>
    </source>
</evidence>
<evidence type="ECO:0000313" key="1">
    <source>
        <dbReference type="EMBL" id="MEZ0454431.1"/>
    </source>
</evidence>
<gene>
    <name evidence="1" type="ORF">ABTW24_22760</name>
</gene>
<accession>A0ABV4HIR7</accession>
<dbReference type="EMBL" id="JBEOQB010000008">
    <property type="protein sequence ID" value="MEZ0454431.1"/>
    <property type="molecule type" value="Genomic_DNA"/>
</dbReference>
<proteinExistence type="predicted"/>
<organism evidence="1 2">
    <name type="scientific">Sphingobacterium thalpophilum</name>
    <dbReference type="NCBI Taxonomy" id="259"/>
    <lineage>
        <taxon>Bacteria</taxon>
        <taxon>Pseudomonadati</taxon>
        <taxon>Bacteroidota</taxon>
        <taxon>Sphingobacteriia</taxon>
        <taxon>Sphingobacteriales</taxon>
        <taxon>Sphingobacteriaceae</taxon>
        <taxon>Sphingobacterium</taxon>
    </lineage>
</organism>
<name>A0ABV4HIR7_9SPHI</name>
<protein>
    <submittedName>
        <fullName evidence="1">Uncharacterized protein</fullName>
    </submittedName>
</protein>
<keyword evidence="2" id="KW-1185">Reference proteome</keyword>
<comment type="caution">
    <text evidence="1">The sequence shown here is derived from an EMBL/GenBank/DDBJ whole genome shotgun (WGS) entry which is preliminary data.</text>
</comment>